<keyword evidence="4" id="KW-1185">Reference proteome</keyword>
<feature type="domain" description="DUF4773" evidence="2">
    <location>
        <begin position="4"/>
        <end position="51"/>
    </location>
</feature>
<dbReference type="InterPro" id="IPR031941">
    <property type="entry name" value="DUF4773"/>
</dbReference>
<dbReference type="EMBL" id="JAIFRP010004405">
    <property type="protein sequence ID" value="KAK2576884.1"/>
    <property type="molecule type" value="Genomic_DNA"/>
</dbReference>
<comment type="caution">
    <text evidence="3">The sequence shown here is derived from an EMBL/GenBank/DDBJ whole genome shotgun (WGS) entry which is preliminary data.</text>
</comment>
<dbReference type="Proteomes" id="UP001258017">
    <property type="component" value="Unassembled WGS sequence"/>
</dbReference>
<feature type="region of interest" description="Disordered" evidence="1">
    <location>
        <begin position="117"/>
        <end position="179"/>
    </location>
</feature>
<evidence type="ECO:0000256" key="1">
    <source>
        <dbReference type="SAM" id="MobiDB-lite"/>
    </source>
</evidence>
<evidence type="ECO:0000313" key="3">
    <source>
        <dbReference type="EMBL" id="KAK2576884.1"/>
    </source>
</evidence>
<protein>
    <recommendedName>
        <fullName evidence="2">DUF4773 domain-containing protein</fullName>
    </recommendedName>
</protein>
<organism evidence="3 4">
    <name type="scientific">Odynerus spinipes</name>
    <dbReference type="NCBI Taxonomy" id="1348599"/>
    <lineage>
        <taxon>Eukaryota</taxon>
        <taxon>Metazoa</taxon>
        <taxon>Ecdysozoa</taxon>
        <taxon>Arthropoda</taxon>
        <taxon>Hexapoda</taxon>
        <taxon>Insecta</taxon>
        <taxon>Pterygota</taxon>
        <taxon>Neoptera</taxon>
        <taxon>Endopterygota</taxon>
        <taxon>Hymenoptera</taxon>
        <taxon>Apocrita</taxon>
        <taxon>Aculeata</taxon>
        <taxon>Vespoidea</taxon>
        <taxon>Vespidae</taxon>
        <taxon>Eumeninae</taxon>
        <taxon>Odynerus</taxon>
    </lineage>
</organism>
<reference evidence="3" key="2">
    <citation type="journal article" date="2023" name="Commun. Biol.">
        <title>Intrasexual cuticular hydrocarbon dimorphism in a wasp sheds light on hydrocarbon biosynthesis genes in Hymenoptera.</title>
        <authorList>
            <person name="Moris V.C."/>
            <person name="Podsiadlowski L."/>
            <person name="Martin S."/>
            <person name="Oeyen J.P."/>
            <person name="Donath A."/>
            <person name="Petersen M."/>
            <person name="Wilbrandt J."/>
            <person name="Misof B."/>
            <person name="Liedtke D."/>
            <person name="Thamm M."/>
            <person name="Scheiner R."/>
            <person name="Schmitt T."/>
            <person name="Niehuis O."/>
        </authorList>
    </citation>
    <scope>NUCLEOTIDE SEQUENCE</scope>
    <source>
        <strain evidence="3">GBR_01_08_01A</strain>
    </source>
</reference>
<reference evidence="3" key="1">
    <citation type="submission" date="2021-08" db="EMBL/GenBank/DDBJ databases">
        <authorList>
            <person name="Misof B."/>
            <person name="Oliver O."/>
            <person name="Podsiadlowski L."/>
            <person name="Donath A."/>
            <person name="Peters R."/>
            <person name="Mayer C."/>
            <person name="Rust J."/>
            <person name="Gunkel S."/>
            <person name="Lesny P."/>
            <person name="Martin S."/>
            <person name="Oeyen J.P."/>
            <person name="Petersen M."/>
            <person name="Panagiotis P."/>
            <person name="Wilbrandt J."/>
            <person name="Tanja T."/>
        </authorList>
    </citation>
    <scope>NUCLEOTIDE SEQUENCE</scope>
    <source>
        <strain evidence="3">GBR_01_08_01A</strain>
        <tissue evidence="3">Thorax + abdomen</tissue>
    </source>
</reference>
<proteinExistence type="predicted"/>
<evidence type="ECO:0000313" key="4">
    <source>
        <dbReference type="Proteomes" id="UP001258017"/>
    </source>
</evidence>
<name>A0AAD9RBU4_9HYME</name>
<gene>
    <name evidence="3" type="ORF">KPH14_005510</name>
</gene>
<dbReference type="Pfam" id="PF15998">
    <property type="entry name" value="DUF4773"/>
    <property type="match status" value="1"/>
</dbReference>
<sequence length="262" mass="29675">MNLLSDLAQICARFTSVKSAEHGYDGCLVIEPALLGTPQATYHMGCFNFDQTVRQIEVSAITETAENTESTDEEEEDSLNTDELIAAVSASAEHGLALFSQWLGLNLNPRLNLTNKHQVQEQPQPQQQQQQQQQYQQQNYQQQYQQHPYYQQQHQRQLESDPQTRSARSMMEIQSEKSDERFKQLLSAQDNVLKESAKIGQANGAQTTFVYSSPVGLAPEKELNERKPVIGTIGDTSQRLTVPRESRRGGRAYSIHQHVNEI</sequence>
<dbReference type="AlphaFoldDB" id="A0AAD9RBU4"/>
<accession>A0AAD9RBU4</accession>
<evidence type="ECO:0000259" key="2">
    <source>
        <dbReference type="Pfam" id="PF15998"/>
    </source>
</evidence>
<dbReference type="SUPFAM" id="SSF81995">
    <property type="entry name" value="beta-sandwich domain of Sec23/24"/>
    <property type="match status" value="1"/>
</dbReference>
<feature type="compositionally biased region" description="Low complexity" evidence="1">
    <location>
        <begin position="120"/>
        <end position="155"/>
    </location>
</feature>